<dbReference type="KEGG" id="mdi:METDI5386"/>
<dbReference type="HOGENOM" id="CLU_016489_0_0_5"/>
<evidence type="ECO:0000313" key="2">
    <source>
        <dbReference type="Proteomes" id="UP000008070"/>
    </source>
</evidence>
<dbReference type="PIRSF" id="PIRSF034586">
    <property type="entry name" value="Vir_effector_SfrC"/>
    <property type="match status" value="1"/>
</dbReference>
<name>C7CMK2_METED</name>
<evidence type="ECO:0000313" key="1">
    <source>
        <dbReference type="EMBL" id="CAX26997.1"/>
    </source>
</evidence>
<organism evidence="1 2">
    <name type="scientific">Methylorubrum extorquens (strain DSM 6343 / CIP 106787 / DM4)</name>
    <name type="common">Methylobacterium extorquens</name>
    <dbReference type="NCBI Taxonomy" id="661410"/>
    <lineage>
        <taxon>Bacteria</taxon>
        <taxon>Pseudomonadati</taxon>
        <taxon>Pseudomonadota</taxon>
        <taxon>Alphaproteobacteria</taxon>
        <taxon>Hyphomicrobiales</taxon>
        <taxon>Methylobacteriaceae</taxon>
        <taxon>Methylorubrum</taxon>
    </lineage>
</organism>
<dbReference type="Proteomes" id="UP000008070">
    <property type="component" value="Chromosome"/>
</dbReference>
<dbReference type="Pfam" id="PF10139">
    <property type="entry name" value="Virul_Fac"/>
    <property type="match status" value="1"/>
</dbReference>
<gene>
    <name evidence="1" type="primary">srfC</name>
    <name evidence="1" type="ORF">METD_I5386</name>
</gene>
<dbReference type="EMBL" id="FP103042">
    <property type="protein sequence ID" value="CAX26997.1"/>
    <property type="molecule type" value="Genomic_DNA"/>
</dbReference>
<reference evidence="2" key="1">
    <citation type="journal article" date="2009" name="PLoS ONE">
        <title>Methylobacterium genome sequences: a reference blueprint to investigate microbial metabolism of C1 compounds from natural and industrial sources.</title>
        <authorList>
            <person name="Vuilleumier S."/>
            <person name="Chistoserdova L."/>
            <person name="Lee M.-C."/>
            <person name="Bringel F."/>
            <person name="Lajus A."/>
            <person name="Zhou Y."/>
            <person name="Gourion B."/>
            <person name="Barbe V."/>
            <person name="Chang J."/>
            <person name="Cruveiller S."/>
            <person name="Dossat C."/>
            <person name="Gillett W."/>
            <person name="Gruffaz C."/>
            <person name="Haugen E."/>
            <person name="Hourcade E."/>
            <person name="Levy R."/>
            <person name="Mangenot S."/>
            <person name="Muller E."/>
            <person name="Nadalig T."/>
            <person name="Pagni M."/>
            <person name="Penny C."/>
            <person name="Peyraud R."/>
            <person name="Robinson D.G."/>
            <person name="Roche D."/>
            <person name="Rouy Z."/>
            <person name="Saenampechek C."/>
            <person name="Salvignol G."/>
            <person name="Vallenet D."/>
            <person name="Wu Z."/>
            <person name="Marx C.J."/>
            <person name="Vorholt J.A."/>
            <person name="Olson M.V."/>
            <person name="Kaul R."/>
            <person name="Weissenbach J."/>
            <person name="Medigue C."/>
            <person name="Lidstrom M.E."/>
        </authorList>
    </citation>
    <scope>NUCLEOTIDE SEQUENCE [LARGE SCALE GENOMIC DNA]</scope>
    <source>
        <strain evidence="2">DSM 6343 / CIP 106787 / DM4</strain>
    </source>
</reference>
<dbReference type="InterPro" id="IPR017030">
    <property type="entry name" value="Vir_effector_SfrC"/>
</dbReference>
<protein>
    <submittedName>
        <fullName evidence="1">Virulence factor SrfC</fullName>
    </submittedName>
</protein>
<dbReference type="AlphaFoldDB" id="C7CMK2"/>
<accession>C7CMK2</accession>
<sequence>MNVPDPIEDASTADMSTEDLTQDCRDTRRLADDAERWLGDEANAGVVGREREDLVRYVRKAGHRADRLARAAQRPMCAGVFGPSQAGKSYLVEVLARPEGGALRARFDGHAAIDFLAEINPIGEKESTGLVTRFSAAAQPGTPPGLPVRLRVLSEADIVKVLCNTFLHDGDTTKESPPTAEEIAALLTNLKPAVRAGAARLTEAEIDDLQDYLRDQARGTRYLDALARYWDGARALAGGLDLNERARLFAPLWGGHAAFTGLYRQLAEALERLGHPEEIFAPLEALVPREGSILDVATLAGLGASASSDTLTVRAAGGSAVSLPRATVAAITAELRIEIADAPRAFLGEADLLDFPGARSRQKVDLGHFLTAQPDALKETFLRGKVAYLFDRYVAEQELTAMMLCVRPSNQEVVTLPDLVERWIALTHGATPEARAQLPNLLFLVLTWFDSHFVDKAGDAGQDASLRFRNRIEASLTGFFGKAHAWPREWTPGTPFRNAYWFRNPNYPAESVIRYEGRREVAFLPEKQGRIAELRAGFSALPEAAAHFQDPGRAFDEALRLNDGGVSYLVENLARVCRPALKAQQIASRLDALRAEMRERLARFHVALDIETRLAERREAAGQVFDALDPVVAAGSLGSLLRALLVDPAALTDVLHGTEVAPQEAHQSAALPPTAPRVVRPGSIARPGAPAARPQPVAPVLDRERTMARAALGAWIDHLNRTVEAEGFGRRFTVPLTAMEIVVGELITLARRADVEGTIAADLRTLATVERSEQSTAKLALIAATRLNRLAGGLGFNLVPPAGERPSIEEGEGVRIAFAPRPISYDARAITQAPATFAHAYATDWFHGFYRVAEDNAKSASGVTIDLEQNARIGAILSGLQPRVA</sequence>
<proteinExistence type="predicted"/>